<reference evidence="3" key="1">
    <citation type="submission" date="2016-11" db="EMBL/GenBank/DDBJ databases">
        <authorList>
            <person name="Varghese N."/>
            <person name="Submissions S."/>
        </authorList>
    </citation>
    <scope>NUCLEOTIDE SEQUENCE [LARGE SCALE GENOMIC DNA]</scope>
    <source>
        <strain evidence="3">DSM 24579</strain>
    </source>
</reference>
<dbReference type="Proteomes" id="UP000183945">
    <property type="component" value="Unassembled WGS sequence"/>
</dbReference>
<feature type="transmembrane region" description="Helical" evidence="1">
    <location>
        <begin position="56"/>
        <end position="74"/>
    </location>
</feature>
<sequence length="230" mass="26643">MRNKSSLVLVLLTIFLFIFNLILLYFFGEKLNRWSGFISIFLFFIYFLSQPVGSRKMLVFFISYLIGDFLLIFYENPDLRNIAFGFRAISFLVLAAMVFKRMQNLKLDFSGILVLVIACSVNFYLLHVLIDITPNTPGLDTFEFIFYAYGLSVILSVVASISYQMRYASKASFFFVVGVISLVLSKLSYYIGYYLEYNYFFLAFVFFEIIGLACLLNYLQKKPVESTSLI</sequence>
<keyword evidence="1" id="KW-1133">Transmembrane helix</keyword>
<feature type="transmembrane region" description="Helical" evidence="1">
    <location>
        <begin position="199"/>
        <end position="219"/>
    </location>
</feature>
<evidence type="ECO:0000313" key="3">
    <source>
        <dbReference type="Proteomes" id="UP000183945"/>
    </source>
</evidence>
<dbReference type="AlphaFoldDB" id="A0A1M5E7P5"/>
<name>A0A1M5E7P5_SALEC</name>
<feature type="transmembrane region" description="Helical" evidence="1">
    <location>
        <begin position="111"/>
        <end position="132"/>
    </location>
</feature>
<dbReference type="EMBL" id="FQVT01000002">
    <property type="protein sequence ID" value="SHF75247.1"/>
    <property type="molecule type" value="Genomic_DNA"/>
</dbReference>
<evidence type="ECO:0000313" key="2">
    <source>
        <dbReference type="EMBL" id="SHF75247.1"/>
    </source>
</evidence>
<feature type="transmembrane region" description="Helical" evidence="1">
    <location>
        <begin position="80"/>
        <end position="99"/>
    </location>
</feature>
<keyword evidence="1" id="KW-0812">Transmembrane</keyword>
<proteinExistence type="predicted"/>
<feature type="transmembrane region" description="Helical" evidence="1">
    <location>
        <begin position="7"/>
        <end position="27"/>
    </location>
</feature>
<keyword evidence="1" id="KW-0472">Membrane</keyword>
<keyword evidence="3" id="KW-1185">Reference proteome</keyword>
<feature type="transmembrane region" description="Helical" evidence="1">
    <location>
        <begin position="144"/>
        <end position="161"/>
    </location>
</feature>
<organism evidence="2 3">
    <name type="scientific">Salegentibacter echinorum</name>
    <dbReference type="NCBI Taxonomy" id="1073325"/>
    <lineage>
        <taxon>Bacteria</taxon>
        <taxon>Pseudomonadati</taxon>
        <taxon>Bacteroidota</taxon>
        <taxon>Flavobacteriia</taxon>
        <taxon>Flavobacteriales</taxon>
        <taxon>Flavobacteriaceae</taxon>
        <taxon>Salegentibacter</taxon>
    </lineage>
</organism>
<feature type="transmembrane region" description="Helical" evidence="1">
    <location>
        <begin position="173"/>
        <end position="193"/>
    </location>
</feature>
<protein>
    <recommendedName>
        <fullName evidence="4">YhhN-like protein</fullName>
    </recommendedName>
</protein>
<evidence type="ECO:0000256" key="1">
    <source>
        <dbReference type="SAM" id="Phobius"/>
    </source>
</evidence>
<feature type="transmembrane region" description="Helical" evidence="1">
    <location>
        <begin position="33"/>
        <end position="49"/>
    </location>
</feature>
<dbReference type="STRING" id="1073325.SAMN05444483_102268"/>
<evidence type="ECO:0008006" key="4">
    <source>
        <dbReference type="Google" id="ProtNLM"/>
    </source>
</evidence>
<accession>A0A1M5E7P5</accession>
<gene>
    <name evidence="2" type="ORF">SAMN05444483_102268</name>
</gene>